<organism evidence="2 3">
    <name type="scientific">Stomoxys calcitrans</name>
    <name type="common">Stable fly</name>
    <name type="synonym">Conops calcitrans</name>
    <dbReference type="NCBI Taxonomy" id="35570"/>
    <lineage>
        <taxon>Eukaryota</taxon>
        <taxon>Metazoa</taxon>
        <taxon>Ecdysozoa</taxon>
        <taxon>Arthropoda</taxon>
        <taxon>Hexapoda</taxon>
        <taxon>Insecta</taxon>
        <taxon>Pterygota</taxon>
        <taxon>Neoptera</taxon>
        <taxon>Endopterygota</taxon>
        <taxon>Diptera</taxon>
        <taxon>Brachycera</taxon>
        <taxon>Muscomorpha</taxon>
        <taxon>Muscoidea</taxon>
        <taxon>Muscidae</taxon>
        <taxon>Stomoxys</taxon>
    </lineage>
</organism>
<dbReference type="SUPFAM" id="SSF56112">
    <property type="entry name" value="Protein kinase-like (PK-like)"/>
    <property type="match status" value="1"/>
</dbReference>
<dbReference type="InterPro" id="IPR011009">
    <property type="entry name" value="Kinase-like_dom_sf"/>
</dbReference>
<dbReference type="STRING" id="35570.A0A1I8PK60"/>
<dbReference type="VEuPathDB" id="VectorBase:SCAU008818"/>
<dbReference type="Proteomes" id="UP000095300">
    <property type="component" value="Unassembled WGS sequence"/>
</dbReference>
<protein>
    <recommendedName>
        <fullName evidence="1">CHK kinase-like domain-containing protein</fullName>
    </recommendedName>
</protein>
<accession>A0A1I8PK60</accession>
<keyword evidence="3" id="KW-1185">Reference proteome</keyword>
<evidence type="ECO:0000313" key="2">
    <source>
        <dbReference type="EnsemblMetazoa" id="SCAU008818-PA"/>
    </source>
</evidence>
<dbReference type="InterPro" id="IPR004119">
    <property type="entry name" value="EcKL"/>
</dbReference>
<dbReference type="AlphaFoldDB" id="A0A1I8PK60"/>
<dbReference type="PANTHER" id="PTHR11012">
    <property type="entry name" value="PROTEIN KINASE-LIKE DOMAIN-CONTAINING"/>
    <property type="match status" value="1"/>
</dbReference>
<dbReference type="Gene3D" id="3.90.1200.10">
    <property type="match status" value="1"/>
</dbReference>
<dbReference type="InterPro" id="IPR015897">
    <property type="entry name" value="CHK_kinase-like"/>
</dbReference>
<feature type="domain" description="CHK kinase-like" evidence="1">
    <location>
        <begin position="76"/>
        <end position="271"/>
    </location>
</feature>
<dbReference type="PANTHER" id="PTHR11012:SF6">
    <property type="entry name" value="CHK DOMAIN OV1-RELATED"/>
    <property type="match status" value="1"/>
</dbReference>
<name>A0A1I8PK60_STOCA</name>
<dbReference type="SMART" id="SM00587">
    <property type="entry name" value="CHK"/>
    <property type="match status" value="1"/>
</dbReference>
<dbReference type="OrthoDB" id="191037at2759"/>
<reference evidence="2" key="1">
    <citation type="submission" date="2020-05" db="UniProtKB">
        <authorList>
            <consortium name="EnsemblMetazoa"/>
        </authorList>
    </citation>
    <scope>IDENTIFICATION</scope>
    <source>
        <strain evidence="2">USDA</strain>
    </source>
</reference>
<gene>
    <name evidence="2" type="primary">106087272</name>
</gene>
<evidence type="ECO:0000313" key="3">
    <source>
        <dbReference type="Proteomes" id="UP000095300"/>
    </source>
</evidence>
<sequence>MLQEIYDSTKTVSFMMKVGQDTELYREMLKPHNVFDVEMGIYTDVIPELQEMFLDAGLNVRFSPKAYKLPTDEMHMLLENLKTQGFRNSNRLEGLDMKHSKCVLQKLAQWHAASAVRVATKGRYPDYIAKGYIKPQCYEIVKGLYENSKQVLLQCIKEYSNSDMYYDKVVQLQNNIVDELYKTIEREEDGDVFKVLTHGDIWSNNIMFKYDEDNGEVLETYFVDFQTPRYTSPAPDLLYFILSSCKYEIKLEKFDYLVAFYHKHLIENLRLLKYAKYVPTLKDIHYMVYRHGVWGYATVTIVMAAALCDPCNNADLSNILSESENATIFRRQMYSNPRYRKHMEAILPWLLNRGLLDC</sequence>
<dbReference type="EnsemblMetazoa" id="SCAU008818-RA">
    <property type="protein sequence ID" value="SCAU008818-PA"/>
    <property type="gene ID" value="SCAU008818"/>
</dbReference>
<proteinExistence type="predicted"/>
<evidence type="ECO:0000259" key="1">
    <source>
        <dbReference type="SMART" id="SM00587"/>
    </source>
</evidence>
<dbReference type="Pfam" id="PF02958">
    <property type="entry name" value="EcKL"/>
    <property type="match status" value="1"/>
</dbReference>